<dbReference type="RefSeq" id="WP_067650650.1">
    <property type="nucleotide sequence ID" value="NZ_CP015249.1"/>
</dbReference>
<dbReference type="EMBL" id="CP015249">
    <property type="protein sequence ID" value="ANB19600.1"/>
    <property type="molecule type" value="Genomic_DNA"/>
</dbReference>
<dbReference type="KEGG" id="dko:I596_3612"/>
<reference evidence="2 3" key="1">
    <citation type="submission" date="2016-04" db="EMBL/GenBank/DDBJ databases">
        <title>Complete genome sequence of Dokdonella koreensis DS-123T.</title>
        <authorList>
            <person name="Kim J.F."/>
            <person name="Lee H."/>
            <person name="Kwak M.-J."/>
        </authorList>
    </citation>
    <scope>NUCLEOTIDE SEQUENCE [LARGE SCALE GENOMIC DNA]</scope>
    <source>
        <strain evidence="2 3">DS-123</strain>
    </source>
</reference>
<gene>
    <name evidence="2" type="ORF">I596_3612</name>
</gene>
<evidence type="ECO:0000313" key="2">
    <source>
        <dbReference type="EMBL" id="ANB19600.1"/>
    </source>
</evidence>
<dbReference type="Pfam" id="PF03130">
    <property type="entry name" value="HEAT_PBS"/>
    <property type="match status" value="2"/>
</dbReference>
<dbReference type="InterPro" id="IPR011989">
    <property type="entry name" value="ARM-like"/>
</dbReference>
<evidence type="ECO:0000313" key="3">
    <source>
        <dbReference type="Proteomes" id="UP000076830"/>
    </source>
</evidence>
<dbReference type="Gene3D" id="1.25.10.10">
    <property type="entry name" value="Leucine-rich Repeat Variant"/>
    <property type="match status" value="1"/>
</dbReference>
<keyword evidence="1" id="KW-0732">Signal</keyword>
<feature type="signal peptide" evidence="1">
    <location>
        <begin position="1"/>
        <end position="21"/>
    </location>
</feature>
<proteinExistence type="predicted"/>
<sequence>MNTLQASLWLLAAACASGSIAAEPTLKSQVAAADGWVGYRVAAVAGAGQSCCYTIARGGARTAGCRLDGGTAHGSTIVTAAPSSADAALAVYLHVKDGVVDTVRAWSASCPIEDAAAVRWIDPVVPAESVALLAQATDGDGKAGEQALVAIAQHADASATAALERNAEPGRPRERREQALFWLGQMRGAAGLAAILRHARSDPDADLREHAVFAASQSSAEGAYAAVRTIAREDAADAVRSRALFWMAQMDAPAAADDILAALSREASESVREQAVFALSQLDDGRGEEALIAVLRGDQPREVKQRALFWLGQSGSPRALAFFDDVLR</sequence>
<keyword evidence="2" id="KW-0456">Lyase</keyword>
<dbReference type="InterPro" id="IPR016024">
    <property type="entry name" value="ARM-type_fold"/>
</dbReference>
<evidence type="ECO:0000256" key="1">
    <source>
        <dbReference type="SAM" id="SignalP"/>
    </source>
</evidence>
<dbReference type="SUPFAM" id="SSF48371">
    <property type="entry name" value="ARM repeat"/>
    <property type="match status" value="1"/>
</dbReference>
<feature type="chain" id="PRO_5007813233" evidence="1">
    <location>
        <begin position="22"/>
        <end position="328"/>
    </location>
</feature>
<dbReference type="Proteomes" id="UP000076830">
    <property type="component" value="Chromosome"/>
</dbReference>
<dbReference type="STRING" id="1300342.I596_3612"/>
<dbReference type="AlphaFoldDB" id="A0A160DYM5"/>
<organism evidence="2 3">
    <name type="scientific">Dokdonella koreensis DS-123</name>
    <dbReference type="NCBI Taxonomy" id="1300342"/>
    <lineage>
        <taxon>Bacteria</taxon>
        <taxon>Pseudomonadati</taxon>
        <taxon>Pseudomonadota</taxon>
        <taxon>Gammaproteobacteria</taxon>
        <taxon>Lysobacterales</taxon>
        <taxon>Rhodanobacteraceae</taxon>
        <taxon>Dokdonella</taxon>
    </lineage>
</organism>
<protein>
    <submittedName>
        <fullName evidence="2">PBS lyase HEAT domain protein repeat-containing protein</fullName>
    </submittedName>
</protein>
<dbReference type="OrthoDB" id="5953196at2"/>
<dbReference type="GO" id="GO:0016829">
    <property type="term" value="F:lyase activity"/>
    <property type="evidence" value="ECO:0007669"/>
    <property type="project" value="UniProtKB-KW"/>
</dbReference>
<keyword evidence="3" id="KW-1185">Reference proteome</keyword>
<dbReference type="SMART" id="SM00567">
    <property type="entry name" value="EZ_HEAT"/>
    <property type="match status" value="4"/>
</dbReference>
<accession>A0A160DYM5</accession>
<dbReference type="InterPro" id="IPR004155">
    <property type="entry name" value="PBS_lyase_HEAT"/>
</dbReference>
<name>A0A160DYM5_9GAMM</name>